<feature type="transmembrane region" description="Helical" evidence="1">
    <location>
        <begin position="12"/>
        <end position="33"/>
    </location>
</feature>
<keyword evidence="3" id="KW-1185">Reference proteome</keyword>
<dbReference type="EMBL" id="FNPF01000002">
    <property type="protein sequence ID" value="SDX95958.1"/>
    <property type="molecule type" value="Genomic_DNA"/>
</dbReference>
<dbReference type="InterPro" id="IPR021265">
    <property type="entry name" value="DUF2842"/>
</dbReference>
<proteinExistence type="predicted"/>
<dbReference type="Pfam" id="PF11003">
    <property type="entry name" value="DUF2842"/>
    <property type="match status" value="1"/>
</dbReference>
<sequence length="76" mass="8710">MALGYKARKRWALVVLLVGLPVYVVAAVTVMTWLDRPPIWLELLVYIALGVLWALPFRFVFRGVGQPDPDTRRDED</sequence>
<reference evidence="2 3" key="1">
    <citation type="submission" date="2016-10" db="EMBL/GenBank/DDBJ databases">
        <authorList>
            <person name="de Groot N.N."/>
        </authorList>
    </citation>
    <scope>NUCLEOTIDE SEQUENCE [LARGE SCALE GENOMIC DNA]</scope>
    <source>
        <strain evidence="2 3">DSM 26880</strain>
    </source>
</reference>
<evidence type="ECO:0000313" key="2">
    <source>
        <dbReference type="EMBL" id="SDX95958.1"/>
    </source>
</evidence>
<accession>A0A1H3FZZ9</accession>
<organism evidence="2 3">
    <name type="scientific">Citreimonas salinaria</name>
    <dbReference type="NCBI Taxonomy" id="321339"/>
    <lineage>
        <taxon>Bacteria</taxon>
        <taxon>Pseudomonadati</taxon>
        <taxon>Pseudomonadota</taxon>
        <taxon>Alphaproteobacteria</taxon>
        <taxon>Rhodobacterales</taxon>
        <taxon>Roseobacteraceae</taxon>
        <taxon>Citreimonas</taxon>
    </lineage>
</organism>
<evidence type="ECO:0000256" key="1">
    <source>
        <dbReference type="SAM" id="Phobius"/>
    </source>
</evidence>
<name>A0A1H3FZZ9_9RHOB</name>
<evidence type="ECO:0008006" key="4">
    <source>
        <dbReference type="Google" id="ProtNLM"/>
    </source>
</evidence>
<dbReference type="AlphaFoldDB" id="A0A1H3FZZ9"/>
<gene>
    <name evidence="2" type="ORF">SAMN05444340_10245</name>
</gene>
<protein>
    <recommendedName>
        <fullName evidence="4">DUF2842 domain-containing protein</fullName>
    </recommendedName>
</protein>
<dbReference type="RefSeq" id="WP_089878871.1">
    <property type="nucleotide sequence ID" value="NZ_FNPF01000002.1"/>
</dbReference>
<keyword evidence="1" id="KW-1133">Transmembrane helix</keyword>
<dbReference type="OrthoDB" id="7510023at2"/>
<feature type="transmembrane region" description="Helical" evidence="1">
    <location>
        <begin position="39"/>
        <end position="61"/>
    </location>
</feature>
<evidence type="ECO:0000313" key="3">
    <source>
        <dbReference type="Proteomes" id="UP000199286"/>
    </source>
</evidence>
<keyword evidence="1" id="KW-0812">Transmembrane</keyword>
<dbReference type="STRING" id="321339.SAMN05444340_10245"/>
<dbReference type="Proteomes" id="UP000199286">
    <property type="component" value="Unassembled WGS sequence"/>
</dbReference>
<keyword evidence="1" id="KW-0472">Membrane</keyword>